<gene>
    <name evidence="3" type="ORF">GHT07_19035</name>
</gene>
<dbReference type="InterPro" id="IPR036388">
    <property type="entry name" value="WH-like_DNA-bd_sf"/>
</dbReference>
<dbReference type="SUPFAM" id="SSF46785">
    <property type="entry name" value="Winged helix' DNA-binding domain"/>
    <property type="match status" value="1"/>
</dbReference>
<comment type="caution">
    <text evidence="3">The sequence shown here is derived from an EMBL/GenBank/DDBJ whole genome shotgun (WGS) entry which is preliminary data.</text>
</comment>
<evidence type="ECO:0000256" key="1">
    <source>
        <dbReference type="ARBA" id="ARBA00038283"/>
    </source>
</evidence>
<dbReference type="AlphaFoldDB" id="A0A844BCT4"/>
<organism evidence="3 4">
    <name type="scientific">Caenimonas koreensis DSM 17982</name>
    <dbReference type="NCBI Taxonomy" id="1121255"/>
    <lineage>
        <taxon>Bacteria</taxon>
        <taxon>Pseudomonadati</taxon>
        <taxon>Pseudomonadota</taxon>
        <taxon>Betaproteobacteria</taxon>
        <taxon>Burkholderiales</taxon>
        <taxon>Comamonadaceae</taxon>
        <taxon>Caenimonas</taxon>
    </lineage>
</organism>
<protein>
    <submittedName>
        <fullName evidence="3">RepB family plasmid replication initiator protein</fullName>
    </submittedName>
</protein>
<evidence type="ECO:0000259" key="2">
    <source>
        <dbReference type="Pfam" id="PF01051"/>
    </source>
</evidence>
<dbReference type="RefSeq" id="WP_153586684.1">
    <property type="nucleotide sequence ID" value="NZ_WJBU01000023.1"/>
</dbReference>
<feature type="domain" description="Initiator Rep protein WH1" evidence="2">
    <location>
        <begin position="39"/>
        <end position="176"/>
    </location>
</feature>
<comment type="similarity">
    <text evidence="1">Belongs to the initiator RepB protein family.</text>
</comment>
<accession>A0A844BCT4</accession>
<dbReference type="Gene3D" id="1.10.10.10">
    <property type="entry name" value="Winged helix-like DNA-binding domain superfamily/Winged helix DNA-binding domain"/>
    <property type="match status" value="1"/>
</dbReference>
<dbReference type="GO" id="GO:0006270">
    <property type="term" value="P:DNA replication initiation"/>
    <property type="evidence" value="ECO:0007669"/>
    <property type="project" value="InterPro"/>
</dbReference>
<reference evidence="3 4" key="1">
    <citation type="submission" date="2019-11" db="EMBL/GenBank/DDBJ databases">
        <title>Caenimonas koreensis gen. nov., sp. nov., isolated from activated sludge.</title>
        <authorList>
            <person name="Seung H.R."/>
        </authorList>
    </citation>
    <scope>NUCLEOTIDE SEQUENCE [LARGE SCALE GENOMIC DNA]</scope>
    <source>
        <strain evidence="3 4">EMB320</strain>
    </source>
</reference>
<name>A0A844BCT4_9BURK</name>
<dbReference type="Pfam" id="PF21205">
    <property type="entry name" value="Rep3_C"/>
    <property type="match status" value="1"/>
</dbReference>
<dbReference type="Proteomes" id="UP000487350">
    <property type="component" value="Unassembled WGS sequence"/>
</dbReference>
<keyword evidence="4" id="KW-1185">Reference proteome</keyword>
<dbReference type="OrthoDB" id="1522717at2"/>
<dbReference type="GO" id="GO:0003887">
    <property type="term" value="F:DNA-directed DNA polymerase activity"/>
    <property type="evidence" value="ECO:0007669"/>
    <property type="project" value="InterPro"/>
</dbReference>
<dbReference type="InterPro" id="IPR000525">
    <property type="entry name" value="Initiator_Rep_WH1"/>
</dbReference>
<evidence type="ECO:0000313" key="3">
    <source>
        <dbReference type="EMBL" id="MRD49376.1"/>
    </source>
</evidence>
<dbReference type="InterPro" id="IPR036390">
    <property type="entry name" value="WH_DNA-bd_sf"/>
</dbReference>
<dbReference type="EMBL" id="WJBU01000023">
    <property type="protein sequence ID" value="MRD49376.1"/>
    <property type="molecule type" value="Genomic_DNA"/>
</dbReference>
<proteinExistence type="inferred from homology"/>
<evidence type="ECO:0000313" key="4">
    <source>
        <dbReference type="Proteomes" id="UP000487350"/>
    </source>
</evidence>
<sequence>MEIVQQREEKPVHVLPTPHQGAVVRKAVDTLAIVPTRDKISLLTRKIYNVMMHHAQAQGGGQTIYRARLKDVIYLVDFNSHNTELLKEYFRSMVSTKVEWQSPTRSEGEGATWGVSGMIAHAELITGRAGEVMLEWSYSPKLQQAILDPQRYARISLSVVAQLRTHAALALFEICSRYIDNPAGLTARNHWTWWRPVLTGAPDSQAETYKEWKYFKRDCIAKAVAEVNLITDIEVEAVEHKQGRAMGDLQFTVRRKTQQKLPLAALPSPIDLQLIGRAINLGVNQARAEKLFEKHGAEAMSRGLEQLAIRMRRTGMEPVRSPEKFLAALIVNPVETVIVPIEDTAKKNRASRIALLETYRARRRAEAESLFGEMPANEQERMLGRFAESLRSTPSVARTYEKRGLDAPMTRAVFARYIADALFGEGWDNPSDTELLDHAIA</sequence>
<dbReference type="Pfam" id="PF01051">
    <property type="entry name" value="Rep3_N"/>
    <property type="match status" value="1"/>
</dbReference>